<name>A0A553PRW9_TIGCA</name>
<evidence type="ECO:0000313" key="1">
    <source>
        <dbReference type="EMBL" id="TRY80426.1"/>
    </source>
</evidence>
<proteinExistence type="predicted"/>
<keyword evidence="2" id="KW-1185">Reference proteome</keyword>
<protein>
    <submittedName>
        <fullName evidence="1">Uncharacterized protein</fullName>
    </submittedName>
</protein>
<organism evidence="1 2">
    <name type="scientific">Tigriopus californicus</name>
    <name type="common">Marine copepod</name>
    <dbReference type="NCBI Taxonomy" id="6832"/>
    <lineage>
        <taxon>Eukaryota</taxon>
        <taxon>Metazoa</taxon>
        <taxon>Ecdysozoa</taxon>
        <taxon>Arthropoda</taxon>
        <taxon>Crustacea</taxon>
        <taxon>Multicrustacea</taxon>
        <taxon>Hexanauplia</taxon>
        <taxon>Copepoda</taxon>
        <taxon>Harpacticoida</taxon>
        <taxon>Harpacticidae</taxon>
        <taxon>Tigriopus</taxon>
    </lineage>
</organism>
<gene>
    <name evidence="1" type="ORF">TCAL_15499</name>
</gene>
<dbReference type="Proteomes" id="UP000318571">
    <property type="component" value="Chromosome 12"/>
</dbReference>
<accession>A0A553PRW9</accession>
<dbReference type="PANTHER" id="PTHR37984">
    <property type="entry name" value="PROTEIN CBG26694"/>
    <property type="match status" value="1"/>
</dbReference>
<sequence length="105" mass="11827">MNNDIQTMIGTCETWCQIYRASQHAEPLIQVEDVSSPIEQVGIDLFKHGGKHLVVMVDRFSGWPFCAQLPNLTTTAVPLFLYDGTTGLTRSEWIMAAPYFNTVDF</sequence>
<reference evidence="1 2" key="1">
    <citation type="journal article" date="2018" name="Nat. Ecol. Evol.">
        <title>Genomic signatures of mitonuclear coevolution across populations of Tigriopus californicus.</title>
        <authorList>
            <person name="Barreto F.S."/>
            <person name="Watson E.T."/>
            <person name="Lima T.G."/>
            <person name="Willett C.S."/>
            <person name="Edmands S."/>
            <person name="Li W."/>
            <person name="Burton R.S."/>
        </authorList>
    </citation>
    <scope>NUCLEOTIDE SEQUENCE [LARGE SCALE GENOMIC DNA]</scope>
    <source>
        <strain evidence="1 2">San Diego</strain>
    </source>
</reference>
<dbReference type="InterPro" id="IPR050951">
    <property type="entry name" value="Retrovirus_Pol_polyprotein"/>
</dbReference>
<evidence type="ECO:0000313" key="2">
    <source>
        <dbReference type="Proteomes" id="UP000318571"/>
    </source>
</evidence>
<dbReference type="AlphaFoldDB" id="A0A553PRW9"/>
<dbReference type="InterPro" id="IPR012337">
    <property type="entry name" value="RNaseH-like_sf"/>
</dbReference>
<comment type="caution">
    <text evidence="1">The sequence shown here is derived from an EMBL/GenBank/DDBJ whole genome shotgun (WGS) entry which is preliminary data.</text>
</comment>
<dbReference type="PANTHER" id="PTHR37984:SF5">
    <property type="entry name" value="PROTEIN NYNRIN-LIKE"/>
    <property type="match status" value="1"/>
</dbReference>
<dbReference type="EMBL" id="VCGU01000001">
    <property type="protein sequence ID" value="TRY80426.1"/>
    <property type="molecule type" value="Genomic_DNA"/>
</dbReference>
<dbReference type="SUPFAM" id="SSF53098">
    <property type="entry name" value="Ribonuclease H-like"/>
    <property type="match status" value="1"/>
</dbReference>